<dbReference type="SMART" id="SM00360">
    <property type="entry name" value="RRM"/>
    <property type="match status" value="1"/>
</dbReference>
<dbReference type="EMBL" id="UYYG01001155">
    <property type="protein sequence ID" value="VDN56339.1"/>
    <property type="molecule type" value="Genomic_DNA"/>
</dbReference>
<dbReference type="InterPro" id="IPR000504">
    <property type="entry name" value="RRM_dom"/>
</dbReference>
<evidence type="ECO:0000313" key="5">
    <source>
        <dbReference type="Proteomes" id="UP000274756"/>
    </source>
</evidence>
<evidence type="ECO:0000259" key="2">
    <source>
        <dbReference type="PROSITE" id="PS50102"/>
    </source>
</evidence>
<dbReference type="OrthoDB" id="439808at2759"/>
<evidence type="ECO:0000313" key="4">
    <source>
        <dbReference type="Proteomes" id="UP000038040"/>
    </source>
</evidence>
<dbReference type="AlphaFoldDB" id="A0A0N4U548"/>
<dbReference type="PANTHER" id="PTHR48038">
    <property type="entry name" value="RIBONUCLEOPROTEIN RB97D"/>
    <property type="match status" value="1"/>
</dbReference>
<name>A0A0N4U548_DRAME</name>
<feature type="domain" description="RRM" evidence="2">
    <location>
        <begin position="68"/>
        <end position="140"/>
    </location>
</feature>
<dbReference type="PANTHER" id="PTHR48038:SF2">
    <property type="entry name" value="OS02G0536400 PROTEIN"/>
    <property type="match status" value="1"/>
</dbReference>
<protein>
    <submittedName>
        <fullName evidence="6">RRM domain-containing protein</fullName>
    </submittedName>
</protein>
<organism evidence="4 6">
    <name type="scientific">Dracunculus medinensis</name>
    <name type="common">Guinea worm</name>
    <dbReference type="NCBI Taxonomy" id="318479"/>
    <lineage>
        <taxon>Eukaryota</taxon>
        <taxon>Metazoa</taxon>
        <taxon>Ecdysozoa</taxon>
        <taxon>Nematoda</taxon>
        <taxon>Chromadorea</taxon>
        <taxon>Rhabditida</taxon>
        <taxon>Spirurina</taxon>
        <taxon>Dracunculoidea</taxon>
        <taxon>Dracunculidae</taxon>
        <taxon>Dracunculus</taxon>
    </lineage>
</organism>
<gene>
    <name evidence="3" type="ORF">DME_LOCUS6312</name>
</gene>
<evidence type="ECO:0000256" key="1">
    <source>
        <dbReference type="PROSITE-ProRule" id="PRU00176"/>
    </source>
</evidence>
<evidence type="ECO:0000313" key="6">
    <source>
        <dbReference type="WBParaSite" id="DME_0000195201-mRNA-1"/>
    </source>
</evidence>
<dbReference type="Pfam" id="PF00076">
    <property type="entry name" value="RRM_1"/>
    <property type="match status" value="2"/>
</dbReference>
<dbReference type="Gene3D" id="3.30.70.330">
    <property type="match status" value="2"/>
</dbReference>
<dbReference type="GO" id="GO:0003723">
    <property type="term" value="F:RNA binding"/>
    <property type="evidence" value="ECO:0007669"/>
    <property type="project" value="UniProtKB-UniRule"/>
</dbReference>
<dbReference type="WBParaSite" id="DME_0000195201-mRNA-1">
    <property type="protein sequence ID" value="DME_0000195201-mRNA-1"/>
    <property type="gene ID" value="DME_0000195201"/>
</dbReference>
<reference evidence="3 5" key="2">
    <citation type="submission" date="2018-11" db="EMBL/GenBank/DDBJ databases">
        <authorList>
            <consortium name="Pathogen Informatics"/>
        </authorList>
    </citation>
    <scope>NUCLEOTIDE SEQUENCE [LARGE SCALE GENOMIC DNA]</scope>
</reference>
<dbReference type="InterPro" id="IPR012677">
    <property type="entry name" value="Nucleotide-bd_a/b_plait_sf"/>
</dbReference>
<keyword evidence="1" id="KW-0694">RNA-binding</keyword>
<accession>A0A0N4U548</accession>
<sequence length="162" mass="18496">MKSRGYGFVAFTVKENAEKAIDEMNGKIIGRRQIRTNWASRKVNSSDDSSLKELTFEQIFNATYPDNTSVYVGHLSLTTTEEDLREAFSSMGSISEIRLFKQQGYAFIRYSIKDSAVRAIMCMNGKEIKGSSIRCSWGKIISDTNVRFFNLFMAKVFHPQIF</sequence>
<feature type="domain" description="RRM" evidence="2">
    <location>
        <begin position="1"/>
        <end position="41"/>
    </location>
</feature>
<dbReference type="Proteomes" id="UP000274756">
    <property type="component" value="Unassembled WGS sequence"/>
</dbReference>
<dbReference type="PROSITE" id="PS50102">
    <property type="entry name" value="RRM"/>
    <property type="match status" value="2"/>
</dbReference>
<dbReference type="SUPFAM" id="SSF54928">
    <property type="entry name" value="RNA-binding domain, RBD"/>
    <property type="match status" value="2"/>
</dbReference>
<dbReference type="STRING" id="318479.A0A0N4U548"/>
<dbReference type="InterPro" id="IPR035979">
    <property type="entry name" value="RBD_domain_sf"/>
</dbReference>
<dbReference type="Proteomes" id="UP000038040">
    <property type="component" value="Unplaced"/>
</dbReference>
<keyword evidence="5" id="KW-1185">Reference proteome</keyword>
<proteinExistence type="predicted"/>
<evidence type="ECO:0000313" key="3">
    <source>
        <dbReference type="EMBL" id="VDN56339.1"/>
    </source>
</evidence>
<reference evidence="6" key="1">
    <citation type="submission" date="2017-02" db="UniProtKB">
        <authorList>
            <consortium name="WormBaseParasite"/>
        </authorList>
    </citation>
    <scope>IDENTIFICATION</scope>
</reference>